<dbReference type="RefSeq" id="WP_345422906.1">
    <property type="nucleotide sequence ID" value="NZ_BAABGT010000075.1"/>
</dbReference>
<keyword evidence="2" id="KW-0547">Nucleotide-binding</keyword>
<evidence type="ECO:0000313" key="7">
    <source>
        <dbReference type="EMBL" id="GAA4553157.1"/>
    </source>
</evidence>
<feature type="domain" description="VWFA" evidence="6">
    <location>
        <begin position="585"/>
        <end position="725"/>
    </location>
</feature>
<dbReference type="InterPro" id="IPR027417">
    <property type="entry name" value="P-loop_NTPase"/>
</dbReference>
<dbReference type="InterPro" id="IPR000523">
    <property type="entry name" value="Mg_chelatse_chII-like_cat_dom"/>
</dbReference>
<dbReference type="Pfam" id="PF01078">
    <property type="entry name" value="Mg_chelatase"/>
    <property type="match status" value="1"/>
</dbReference>
<sequence length="765" mass="79526">MSERASGESARGFPFSAVVGHDDLRLALLLNAVHPGVGGMLVRGEKGTAKSTAVRALAALLPAVAVVDGCRFSCDPASPDPACPDGPHPEAERAEPTIGTVADVDLDDPIGLVEQVVGGGSAHRPARLVELPVGATEDRLVGSLDLEQALSAGTRAYQPGLLAEAHRGVLYVDEVNLLHDHLVDLLLDAAAMGRAHVERDGVSVTHASRFLLVGTMNPEEGELRPQLLDRFGLTVEVRAAREVDTRVEVVRRRMAYEADPAGFAARWAEADAAVARRIVAARSRVDSVLLSDRELSRIAFVCARFDVDGMRADLVIARTAVAHAAWRGVAAVDESDVRVAARLALPHRRRRDPFDEPGIDEKDLDEALRDAEDFLGPEDDGPEDDGPEDGGPEDDGPGGGERDPDGPEPCSPEGADSGADPDGAGPDGAGDGAADGGGGGPAAPAEGPPPPADRDSSSSEASDVERPPSDTSIGPAPAERPTSTGVGSAVGTGEVARLDRRAARRFTVPGVGEGTPGRRSRARTDTGRVTRPSDGTPRRAADLHLLATVAAAAPFQIERGRRGPGLSLRREDLRGAVREGREGNLVLFVVDASGSMAARRRMQAVSGAILALLRDAYQRRDKVGLVTFRSAGAELVLPPTTSVPTAQARMAALRTGGRTPLADGLLLARRALQAERVRDPRRRPLVVLLTDGRATVPARPGGDPVADARRAAGLLAADGAHVVVVDCESGFVRLGLAGRVAAAAGAPVITVDELTVADLTAAASA</sequence>
<dbReference type="InterPro" id="IPR052989">
    <property type="entry name" value="Mg-chelatase_DI-like"/>
</dbReference>
<feature type="compositionally biased region" description="Low complexity" evidence="5">
    <location>
        <begin position="412"/>
        <end position="424"/>
    </location>
</feature>
<organism evidence="7 8">
    <name type="scientific">Pseudonocardia xishanensis</name>
    <dbReference type="NCBI Taxonomy" id="630995"/>
    <lineage>
        <taxon>Bacteria</taxon>
        <taxon>Bacillati</taxon>
        <taxon>Actinomycetota</taxon>
        <taxon>Actinomycetes</taxon>
        <taxon>Pseudonocardiales</taxon>
        <taxon>Pseudonocardiaceae</taxon>
        <taxon>Pseudonocardia</taxon>
    </lineage>
</organism>
<feature type="compositionally biased region" description="Gly residues" evidence="5">
    <location>
        <begin position="425"/>
        <end position="441"/>
    </location>
</feature>
<comment type="similarity">
    <text evidence="1">Belongs to the Mg-chelatase subunits D/I family.</text>
</comment>
<evidence type="ECO:0000256" key="2">
    <source>
        <dbReference type="ARBA" id="ARBA00022741"/>
    </source>
</evidence>
<dbReference type="PANTHER" id="PTHR35023">
    <property type="entry name" value="CHELATASE-RELATED"/>
    <property type="match status" value="1"/>
</dbReference>
<evidence type="ECO:0000313" key="8">
    <source>
        <dbReference type="Proteomes" id="UP001501598"/>
    </source>
</evidence>
<dbReference type="InterPro" id="IPR041628">
    <property type="entry name" value="ChlI/MoxR_AAA_lid"/>
</dbReference>
<dbReference type="EMBL" id="BAABGT010000075">
    <property type="protein sequence ID" value="GAA4553157.1"/>
    <property type="molecule type" value="Genomic_DNA"/>
</dbReference>
<evidence type="ECO:0000256" key="1">
    <source>
        <dbReference type="ARBA" id="ARBA00005799"/>
    </source>
</evidence>
<reference evidence="8" key="1">
    <citation type="journal article" date="2019" name="Int. J. Syst. Evol. Microbiol.">
        <title>The Global Catalogue of Microorganisms (GCM) 10K type strain sequencing project: providing services to taxonomists for standard genome sequencing and annotation.</title>
        <authorList>
            <consortium name="The Broad Institute Genomics Platform"/>
            <consortium name="The Broad Institute Genome Sequencing Center for Infectious Disease"/>
            <person name="Wu L."/>
            <person name="Ma J."/>
        </authorList>
    </citation>
    <scope>NUCLEOTIDE SEQUENCE [LARGE SCALE GENOMIC DNA]</scope>
    <source>
        <strain evidence="8">JCM 17906</strain>
    </source>
</reference>
<feature type="region of interest" description="Disordered" evidence="5">
    <location>
        <begin position="373"/>
        <end position="538"/>
    </location>
</feature>
<dbReference type="Pfam" id="PF17863">
    <property type="entry name" value="AAA_lid_2"/>
    <property type="match status" value="1"/>
</dbReference>
<dbReference type="InterPro" id="IPR003593">
    <property type="entry name" value="AAA+_ATPase"/>
</dbReference>
<dbReference type="PROSITE" id="PS50234">
    <property type="entry name" value="VWFA"/>
    <property type="match status" value="1"/>
</dbReference>
<dbReference type="Gene3D" id="3.40.50.300">
    <property type="entry name" value="P-loop containing nucleotide triphosphate hydrolases"/>
    <property type="match status" value="1"/>
</dbReference>
<accession>A0ABP8RXT1</accession>
<dbReference type="SUPFAM" id="SSF53300">
    <property type="entry name" value="vWA-like"/>
    <property type="match status" value="1"/>
</dbReference>
<evidence type="ECO:0000256" key="3">
    <source>
        <dbReference type="ARBA" id="ARBA00022840"/>
    </source>
</evidence>
<feature type="compositionally biased region" description="Low complexity" evidence="5">
    <location>
        <begin position="482"/>
        <end position="495"/>
    </location>
</feature>
<protein>
    <recommendedName>
        <fullName evidence="4">Mg-protoporphyrin IX chelatase</fullName>
    </recommendedName>
</protein>
<dbReference type="InterPro" id="IPR036465">
    <property type="entry name" value="vWFA_dom_sf"/>
</dbReference>
<name>A0ABP8RXT1_9PSEU</name>
<dbReference type="PANTHER" id="PTHR35023:SF1">
    <property type="entry name" value="MG-PROTOPORPHYRIN IX CHELATASE"/>
    <property type="match status" value="1"/>
</dbReference>
<feature type="compositionally biased region" description="Basic and acidic residues" evidence="5">
    <location>
        <begin position="452"/>
        <end position="468"/>
    </location>
</feature>
<proteinExistence type="inferred from homology"/>
<dbReference type="InterPro" id="IPR002035">
    <property type="entry name" value="VWF_A"/>
</dbReference>
<dbReference type="Gene3D" id="3.40.50.410">
    <property type="entry name" value="von Willebrand factor, type A domain"/>
    <property type="match status" value="1"/>
</dbReference>
<keyword evidence="8" id="KW-1185">Reference proteome</keyword>
<gene>
    <name evidence="7" type="ORF">GCM10023175_48440</name>
</gene>
<evidence type="ECO:0000256" key="5">
    <source>
        <dbReference type="SAM" id="MobiDB-lite"/>
    </source>
</evidence>
<comment type="caution">
    <text evidence="7">The sequence shown here is derived from an EMBL/GenBank/DDBJ whole genome shotgun (WGS) entry which is preliminary data.</text>
</comment>
<dbReference type="SMART" id="SM00327">
    <property type="entry name" value="VWA"/>
    <property type="match status" value="1"/>
</dbReference>
<dbReference type="Proteomes" id="UP001501598">
    <property type="component" value="Unassembled WGS sequence"/>
</dbReference>
<dbReference type="Pfam" id="PF13519">
    <property type="entry name" value="VWA_2"/>
    <property type="match status" value="1"/>
</dbReference>
<keyword evidence="3" id="KW-0067">ATP-binding</keyword>
<feature type="compositionally biased region" description="Acidic residues" evidence="5">
    <location>
        <begin position="373"/>
        <end position="396"/>
    </location>
</feature>
<dbReference type="SMART" id="SM00382">
    <property type="entry name" value="AAA"/>
    <property type="match status" value="1"/>
</dbReference>
<evidence type="ECO:0000259" key="6">
    <source>
        <dbReference type="PROSITE" id="PS50234"/>
    </source>
</evidence>
<dbReference type="SUPFAM" id="SSF52540">
    <property type="entry name" value="P-loop containing nucleoside triphosphate hydrolases"/>
    <property type="match status" value="1"/>
</dbReference>
<dbReference type="Gene3D" id="1.10.8.80">
    <property type="entry name" value="Magnesium chelatase subunit I, C-Terminal domain"/>
    <property type="match status" value="1"/>
</dbReference>
<evidence type="ECO:0000256" key="4">
    <source>
        <dbReference type="ARBA" id="ARBA00030759"/>
    </source>
</evidence>